<gene>
    <name evidence="1" type="ORF">ALC60_12372</name>
</gene>
<keyword evidence="2" id="KW-1185">Reference proteome</keyword>
<name>A0A151WL18_9HYME</name>
<reference evidence="1 2" key="1">
    <citation type="submission" date="2015-09" db="EMBL/GenBank/DDBJ databases">
        <title>Trachymyrmex zeteki WGS genome.</title>
        <authorList>
            <person name="Nygaard S."/>
            <person name="Hu H."/>
            <person name="Boomsma J."/>
            <person name="Zhang G."/>
        </authorList>
    </citation>
    <scope>NUCLEOTIDE SEQUENCE [LARGE SCALE GENOMIC DNA]</scope>
    <source>
        <strain evidence="1">Tzet28-1</strain>
        <tissue evidence="1">Whole body</tissue>
    </source>
</reference>
<proteinExistence type="predicted"/>
<dbReference type="EMBL" id="KQ982976">
    <property type="protein sequence ID" value="KYQ48579.1"/>
    <property type="molecule type" value="Genomic_DNA"/>
</dbReference>
<dbReference type="Proteomes" id="UP000075809">
    <property type="component" value="Unassembled WGS sequence"/>
</dbReference>
<evidence type="ECO:0000313" key="1">
    <source>
        <dbReference type="EMBL" id="KYQ48579.1"/>
    </source>
</evidence>
<dbReference type="STRING" id="64791.A0A151WL18"/>
<evidence type="ECO:0000313" key="2">
    <source>
        <dbReference type="Proteomes" id="UP000075809"/>
    </source>
</evidence>
<accession>A0A151WL18</accession>
<organism evidence="1 2">
    <name type="scientific">Mycetomoellerius zeteki</name>
    <dbReference type="NCBI Taxonomy" id="64791"/>
    <lineage>
        <taxon>Eukaryota</taxon>
        <taxon>Metazoa</taxon>
        <taxon>Ecdysozoa</taxon>
        <taxon>Arthropoda</taxon>
        <taxon>Hexapoda</taxon>
        <taxon>Insecta</taxon>
        <taxon>Pterygota</taxon>
        <taxon>Neoptera</taxon>
        <taxon>Endopterygota</taxon>
        <taxon>Hymenoptera</taxon>
        <taxon>Apocrita</taxon>
        <taxon>Aculeata</taxon>
        <taxon>Formicoidea</taxon>
        <taxon>Formicidae</taxon>
        <taxon>Myrmicinae</taxon>
        <taxon>Mycetomoellerius</taxon>
    </lineage>
</organism>
<dbReference type="PANTHER" id="PTHR21301:SF10">
    <property type="entry name" value="REVERSE TRANSCRIPTASE DOMAIN-CONTAINING PROTEIN"/>
    <property type="match status" value="1"/>
</dbReference>
<dbReference type="PANTHER" id="PTHR21301">
    <property type="entry name" value="REVERSE TRANSCRIPTASE"/>
    <property type="match status" value="1"/>
</dbReference>
<feature type="non-terminal residue" evidence="1">
    <location>
        <position position="1"/>
    </location>
</feature>
<protein>
    <recommendedName>
        <fullName evidence="3">Reverse transcriptase domain-containing protein</fullName>
    </recommendedName>
</protein>
<dbReference type="AlphaFoldDB" id="A0A151WL18"/>
<sequence>KVNGIHFDSQYVLASLDVVSLFTNIPVDLAVNSIDRRWDYISAKTNIIQPLFYYRYVDDVILALPSNTIDDTLDTFNSLHNRLQFTVEVGTNNKLSFLDTMLIIDNQRIIFDIYHEKTFSGRFFNFHSNHPLYHKKGTTISFIDKIIHLSYPRFHQKNLFKFFLIIVILSPSFSP</sequence>
<evidence type="ECO:0008006" key="3">
    <source>
        <dbReference type="Google" id="ProtNLM"/>
    </source>
</evidence>